<feature type="compositionally biased region" description="Polar residues" evidence="1">
    <location>
        <begin position="1"/>
        <end position="59"/>
    </location>
</feature>
<name>A0ABT7Y0C8_9VIBR</name>
<protein>
    <submittedName>
        <fullName evidence="2">Uncharacterized protein</fullName>
    </submittedName>
</protein>
<dbReference type="EMBL" id="JAUEOZ010000001">
    <property type="protein sequence ID" value="MDN2481496.1"/>
    <property type="molecule type" value="Genomic_DNA"/>
</dbReference>
<reference evidence="2" key="1">
    <citation type="submission" date="2024-05" db="EMBL/GenBank/DDBJ databases">
        <title>Genome Sequences of Four Agar- Degrading Marine Bacteria.</title>
        <authorList>
            <person name="Phillips E.K."/>
            <person name="Shaffer J.C."/>
            <person name="Henson M.W."/>
            <person name="Temperton B."/>
            <person name="Thrash C.J."/>
            <person name="Martin M.O."/>
        </authorList>
    </citation>
    <scope>NUCLEOTIDE SEQUENCE</scope>
    <source>
        <strain evidence="2">EKP203</strain>
    </source>
</reference>
<organism evidence="2 3">
    <name type="scientific">Vibrio agarivorans</name>
    <dbReference type="NCBI Taxonomy" id="153622"/>
    <lineage>
        <taxon>Bacteria</taxon>
        <taxon>Pseudomonadati</taxon>
        <taxon>Pseudomonadota</taxon>
        <taxon>Gammaproteobacteria</taxon>
        <taxon>Vibrionales</taxon>
        <taxon>Vibrionaceae</taxon>
        <taxon>Vibrio</taxon>
    </lineage>
</organism>
<gene>
    <name evidence="2" type="ORF">QWJ08_08825</name>
</gene>
<accession>A0ABT7Y0C8</accession>
<feature type="region of interest" description="Disordered" evidence="1">
    <location>
        <begin position="1"/>
        <end position="69"/>
    </location>
</feature>
<dbReference type="RefSeq" id="WP_289961601.1">
    <property type="nucleotide sequence ID" value="NZ_JAUEOZ010000001.1"/>
</dbReference>
<evidence type="ECO:0000313" key="3">
    <source>
        <dbReference type="Proteomes" id="UP001169719"/>
    </source>
</evidence>
<evidence type="ECO:0000313" key="2">
    <source>
        <dbReference type="EMBL" id="MDN2481496.1"/>
    </source>
</evidence>
<keyword evidence="3" id="KW-1185">Reference proteome</keyword>
<comment type="caution">
    <text evidence="2">The sequence shown here is derived from an EMBL/GenBank/DDBJ whole genome shotgun (WGS) entry which is preliminary data.</text>
</comment>
<proteinExistence type="predicted"/>
<dbReference type="Proteomes" id="UP001169719">
    <property type="component" value="Unassembled WGS sequence"/>
</dbReference>
<evidence type="ECO:0000256" key="1">
    <source>
        <dbReference type="SAM" id="MobiDB-lite"/>
    </source>
</evidence>
<sequence>MNPVQSNSTNAYLAQQNAAAPKSGSSAIKQEQATQSSTQGQQDKVTLSNESVQLSQQAPKDTEMKEENGGSVEAFAYGALGMDHPDVVKEQNDPSYTAGQYISAAATIGGLILMLA</sequence>